<evidence type="ECO:0000313" key="2">
    <source>
        <dbReference type="EMBL" id="CAG9766130.1"/>
    </source>
</evidence>
<feature type="domain" description="DUF6589" evidence="1">
    <location>
        <begin position="262"/>
        <end position="399"/>
    </location>
</feature>
<reference evidence="2" key="1">
    <citation type="submission" date="2022-01" db="EMBL/GenBank/DDBJ databases">
        <authorList>
            <person name="King R."/>
        </authorList>
    </citation>
    <scope>NUCLEOTIDE SEQUENCE</scope>
</reference>
<dbReference type="Pfam" id="PF20231">
    <property type="entry name" value="DUF6589"/>
    <property type="match status" value="1"/>
</dbReference>
<dbReference type="PANTHER" id="PTHR47018">
    <property type="entry name" value="CXC DOMAIN-CONTAINING PROTEIN-RELATED"/>
    <property type="match status" value="1"/>
</dbReference>
<dbReference type="AlphaFoldDB" id="A0A9N9MKM7"/>
<sequence length="540" mass="60946">MYGSSEPTECGASAPLITVCQLVVTNMKASMPHGNIVRHVLSTEASLVMYNGLAAYGRSRDKHFVQEMHETGISVSPNRVTAVTSQLCRMVVKRALEEKVVCPSNLRKDLFTVAAIDNFDVKATSLSGNSEFHGTSISIFQHPTSSHKGVTRTFCTNYTDVKAGGERSVPELPDFYSTVPDFVLPSKRPSPPESNLVVAAKVVGEGNYYEHFKVTHVKRAREVHQVTASVLHTLLLEAYENDDPDNLDVDLWVLERGKENPTFYYWLQVLNHHILLSTFVKSIRQSNFLLYKECLHRMLPWFFLFDRQNYARWLKVHSMNLEELEEKAPELHQQFLLGKFTVNATGKKDSAVGIDHRHEQNNKELKSSGGAVGLTHHPAALRRFTVGAPKVSRLLHEFNSGNCPEEEDDELEIHHEQTTSYQTRFLDMCTALRDIFNEYENPFSVSDPNLLVIDVSRVVMEESVAQELMSAEAKGTALVKSFVEDRLVNNTKTKIFDPIKKCSFVIFGKKRRIKVHCCSKHSNLPCSFIRDFSLSALPGT</sequence>
<dbReference type="OrthoDB" id="8300196at2759"/>
<organism evidence="2 3">
    <name type="scientific">Ceutorhynchus assimilis</name>
    <name type="common">cabbage seed weevil</name>
    <dbReference type="NCBI Taxonomy" id="467358"/>
    <lineage>
        <taxon>Eukaryota</taxon>
        <taxon>Metazoa</taxon>
        <taxon>Ecdysozoa</taxon>
        <taxon>Arthropoda</taxon>
        <taxon>Hexapoda</taxon>
        <taxon>Insecta</taxon>
        <taxon>Pterygota</taxon>
        <taxon>Neoptera</taxon>
        <taxon>Endopterygota</taxon>
        <taxon>Coleoptera</taxon>
        <taxon>Polyphaga</taxon>
        <taxon>Cucujiformia</taxon>
        <taxon>Curculionidae</taxon>
        <taxon>Ceutorhynchinae</taxon>
        <taxon>Ceutorhynchus</taxon>
    </lineage>
</organism>
<dbReference type="Proteomes" id="UP001152799">
    <property type="component" value="Chromosome 3"/>
</dbReference>
<evidence type="ECO:0000313" key="3">
    <source>
        <dbReference type="Proteomes" id="UP001152799"/>
    </source>
</evidence>
<dbReference type="InterPro" id="IPR046496">
    <property type="entry name" value="DUF6589"/>
</dbReference>
<dbReference type="EMBL" id="OU892279">
    <property type="protein sequence ID" value="CAG9766130.1"/>
    <property type="molecule type" value="Genomic_DNA"/>
</dbReference>
<proteinExistence type="predicted"/>
<evidence type="ECO:0000259" key="1">
    <source>
        <dbReference type="Pfam" id="PF20231"/>
    </source>
</evidence>
<gene>
    <name evidence="2" type="ORF">CEUTPL_LOCUS6720</name>
</gene>
<accession>A0A9N9MKM7</accession>
<name>A0A9N9MKM7_9CUCU</name>
<protein>
    <recommendedName>
        <fullName evidence="1">DUF6589 domain-containing protein</fullName>
    </recommendedName>
</protein>
<keyword evidence="3" id="KW-1185">Reference proteome</keyword>